<dbReference type="InterPro" id="IPR039556">
    <property type="entry name" value="ICL/PEPM"/>
</dbReference>
<evidence type="ECO:0000313" key="2">
    <source>
        <dbReference type="Proteomes" id="UP000193963"/>
    </source>
</evidence>
<dbReference type="SUPFAM" id="SSF51621">
    <property type="entry name" value="Phosphoenolpyruvate/pyruvate domain"/>
    <property type="match status" value="1"/>
</dbReference>
<dbReference type="Pfam" id="PF13714">
    <property type="entry name" value="PEP_mutase"/>
    <property type="match status" value="1"/>
</dbReference>
<dbReference type="Proteomes" id="UP000193963">
    <property type="component" value="Unassembled WGS sequence"/>
</dbReference>
<name>A0A1X6YQB0_9RHOB</name>
<dbReference type="OrthoDB" id="9785398at2"/>
<sequence length="274" mass="28337">MHDPAPAFRALHRKGHPFVLANAWDAGSARMLAALGAQAIGTSSAAFGFTLGRPDGNVTRDEALAHAEALVAATPLPVSGDFENGYGDDPDTVAETVRLAAEAGLAGISIEDNPPGGATSYDHDLAVERIRAGAAAARALPGDFVLAARADGVMNGTYDMAEARARCAGYEAAGADVLYVPSPPSFEDLQALVESTDLPVNALAAGHLASYSAEDFARIGVARISLGSALARATHRVIIDAMQEIYEDRSFSKLKKSVAGDVVDALLLKGARPD</sequence>
<gene>
    <name evidence="1" type="primary">prpB</name>
    <name evidence="1" type="ORF">PSM7751_01062</name>
</gene>
<proteinExistence type="predicted"/>
<dbReference type="InterPro" id="IPR015813">
    <property type="entry name" value="Pyrv/PenolPyrv_kinase-like_dom"/>
</dbReference>
<dbReference type="PANTHER" id="PTHR42905:SF16">
    <property type="entry name" value="CARBOXYPHOSPHONOENOLPYRUVATE PHOSPHONOMUTASE-LIKE PROTEIN (AFU_ORTHOLOGUE AFUA_5G07230)"/>
    <property type="match status" value="1"/>
</dbReference>
<dbReference type="EC" id="4.1.3.30" evidence="1"/>
<keyword evidence="1" id="KW-0456">Lyase</keyword>
<dbReference type="InterPro" id="IPR040442">
    <property type="entry name" value="Pyrv_kinase-like_dom_sf"/>
</dbReference>
<dbReference type="CDD" id="cd00377">
    <property type="entry name" value="ICL_PEPM"/>
    <property type="match status" value="1"/>
</dbReference>
<dbReference type="EMBL" id="FWFN01000002">
    <property type="protein sequence ID" value="SLN27525.1"/>
    <property type="molecule type" value="Genomic_DNA"/>
</dbReference>
<dbReference type="AlphaFoldDB" id="A0A1X6YQB0"/>
<dbReference type="Gene3D" id="3.20.20.60">
    <property type="entry name" value="Phosphoenolpyruvate-binding domains"/>
    <property type="match status" value="1"/>
</dbReference>
<reference evidence="1 2" key="1">
    <citation type="submission" date="2017-03" db="EMBL/GenBank/DDBJ databases">
        <authorList>
            <person name="Afonso C.L."/>
            <person name="Miller P.J."/>
            <person name="Scott M.A."/>
            <person name="Spackman E."/>
            <person name="Goraichik I."/>
            <person name="Dimitrov K.M."/>
            <person name="Suarez D.L."/>
            <person name="Swayne D.E."/>
        </authorList>
    </citation>
    <scope>NUCLEOTIDE SEQUENCE [LARGE SCALE GENOMIC DNA]</scope>
    <source>
        <strain evidence="1 2">CECT 7751</strain>
    </source>
</reference>
<dbReference type="RefSeq" id="WP_085886962.1">
    <property type="nucleotide sequence ID" value="NZ_FWFN01000002.1"/>
</dbReference>
<organism evidence="1 2">
    <name type="scientific">Pseudooceanicola marinus</name>
    <dbReference type="NCBI Taxonomy" id="396013"/>
    <lineage>
        <taxon>Bacteria</taxon>
        <taxon>Pseudomonadati</taxon>
        <taxon>Pseudomonadota</taxon>
        <taxon>Alphaproteobacteria</taxon>
        <taxon>Rhodobacterales</taxon>
        <taxon>Paracoccaceae</taxon>
        <taxon>Pseudooceanicola</taxon>
    </lineage>
</organism>
<evidence type="ECO:0000313" key="1">
    <source>
        <dbReference type="EMBL" id="SLN27525.1"/>
    </source>
</evidence>
<dbReference type="GO" id="GO:0046421">
    <property type="term" value="F:methylisocitrate lyase activity"/>
    <property type="evidence" value="ECO:0007669"/>
    <property type="project" value="UniProtKB-EC"/>
</dbReference>
<dbReference type="PANTHER" id="PTHR42905">
    <property type="entry name" value="PHOSPHOENOLPYRUVATE CARBOXYLASE"/>
    <property type="match status" value="1"/>
</dbReference>
<keyword evidence="2" id="KW-1185">Reference proteome</keyword>
<protein>
    <submittedName>
        <fullName evidence="1">Methylisocitrate lyase</fullName>
        <ecNumber evidence="1">4.1.3.30</ecNumber>
    </submittedName>
</protein>
<accession>A0A1X6YQB0</accession>